<dbReference type="AlphaFoldDB" id="E0PPX5"/>
<gene>
    <name evidence="5 6" type="primary">dtd</name>
    <name evidence="6" type="ORF">HMPREF8571_0592</name>
</gene>
<accession>E0PPX5</accession>
<dbReference type="eggNOG" id="COG1490">
    <property type="taxonomic scope" value="Bacteria"/>
</dbReference>
<keyword evidence="2 5" id="KW-0820">tRNA-binding</keyword>
<protein>
    <recommendedName>
        <fullName evidence="5">D-aminoacyl-tRNA deacylase</fullName>
        <shortName evidence="5">DTD</shortName>
        <ecNumber evidence="5">3.1.1.96</ecNumber>
    </recommendedName>
    <alternativeName>
        <fullName evidence="5">Gly-tRNA(Ala) deacylase</fullName>
        <ecNumber evidence="5">3.1.1.-</ecNumber>
    </alternativeName>
</protein>
<comment type="similarity">
    <text evidence="1 5">Belongs to the DTD family.</text>
</comment>
<dbReference type="SUPFAM" id="SSF69500">
    <property type="entry name" value="DTD-like"/>
    <property type="match status" value="1"/>
</dbReference>
<dbReference type="GO" id="GO:0051500">
    <property type="term" value="F:D-tyrosyl-tRNA(Tyr) deacylase activity"/>
    <property type="evidence" value="ECO:0007669"/>
    <property type="project" value="TreeGrafter"/>
</dbReference>
<comment type="function">
    <text evidence="5">An aminoacyl-tRNA editing enzyme that deacylates mischarged D-aminoacyl-tRNAs. Also deacylates mischarged glycyl-tRNA(Ala), protecting cells against glycine mischarging by AlaRS. Acts via tRNA-based rather than protein-based catalysis; rejects L-amino acids rather than detecting D-amino acids in the active site. By recycling D-aminoacyl-tRNA to D-amino acids and free tRNA molecules, this enzyme counteracts the toxicity associated with the formation of D-aminoacyl-tRNA entities in vivo and helps enforce protein L-homochirality.</text>
</comment>
<dbReference type="CDD" id="cd00563">
    <property type="entry name" value="Dtyr_deacylase"/>
    <property type="match status" value="1"/>
</dbReference>
<dbReference type="PANTHER" id="PTHR10472">
    <property type="entry name" value="D-TYROSYL-TRNA TYR DEACYLASE"/>
    <property type="match status" value="1"/>
</dbReference>
<evidence type="ECO:0000313" key="7">
    <source>
        <dbReference type="Proteomes" id="UP000003823"/>
    </source>
</evidence>
<organism evidence="6 7">
    <name type="scientific">Streptococcus mitis ATCC 6249</name>
    <dbReference type="NCBI Taxonomy" id="864567"/>
    <lineage>
        <taxon>Bacteria</taxon>
        <taxon>Bacillati</taxon>
        <taxon>Bacillota</taxon>
        <taxon>Bacilli</taxon>
        <taxon>Lactobacillales</taxon>
        <taxon>Streptococcaceae</taxon>
        <taxon>Streptococcus</taxon>
        <taxon>Streptococcus mitis group</taxon>
    </lineage>
</organism>
<comment type="catalytic activity">
    <reaction evidence="5">
        <text>glycyl-tRNA(Ala) + H2O = tRNA(Ala) + glycine + H(+)</text>
        <dbReference type="Rhea" id="RHEA:53744"/>
        <dbReference type="Rhea" id="RHEA-COMP:9657"/>
        <dbReference type="Rhea" id="RHEA-COMP:13640"/>
        <dbReference type="ChEBI" id="CHEBI:15377"/>
        <dbReference type="ChEBI" id="CHEBI:15378"/>
        <dbReference type="ChEBI" id="CHEBI:57305"/>
        <dbReference type="ChEBI" id="CHEBI:78442"/>
        <dbReference type="ChEBI" id="CHEBI:78522"/>
    </reaction>
</comment>
<feature type="short sequence motif" description="Gly-cisPro motif, important for rejection of L-amino acids" evidence="5">
    <location>
        <begin position="142"/>
        <end position="143"/>
    </location>
</feature>
<evidence type="ECO:0000313" key="6">
    <source>
        <dbReference type="EMBL" id="EFM31939.1"/>
    </source>
</evidence>
<reference evidence="6 7" key="1">
    <citation type="submission" date="2010-07" db="EMBL/GenBank/DDBJ databases">
        <authorList>
            <person name="Muzny D."/>
            <person name="Qin X."/>
            <person name="Deng J."/>
            <person name="Jiang H."/>
            <person name="Liu Y."/>
            <person name="Qu J."/>
            <person name="Song X.-Z."/>
            <person name="Zhang L."/>
            <person name="Thornton R."/>
            <person name="Coyle M."/>
            <person name="Francisco L."/>
            <person name="Jackson L."/>
            <person name="Javaid M."/>
            <person name="Korchina V."/>
            <person name="Kovar C."/>
            <person name="Mata R."/>
            <person name="Mathew T."/>
            <person name="Ngo R."/>
            <person name="Nguyen L."/>
            <person name="Nguyen N."/>
            <person name="Okwuonu G."/>
            <person name="Ongeri F."/>
            <person name="Pham C."/>
            <person name="Simmons D."/>
            <person name="Wilczek-Boney K."/>
            <person name="Hale W."/>
            <person name="Jakkamsetti A."/>
            <person name="Pham P."/>
            <person name="Ruth R."/>
            <person name="San Lucas F."/>
            <person name="Warren J."/>
            <person name="Zhang J."/>
            <person name="Zhao Z."/>
            <person name="Zhou C."/>
            <person name="Zhu D."/>
            <person name="Lee S."/>
            <person name="Bess C."/>
            <person name="Blankenburg K."/>
            <person name="Forbes L."/>
            <person name="Fu Q."/>
            <person name="Gubbala S."/>
            <person name="Hirani K."/>
            <person name="Jayaseelan J.C."/>
            <person name="Lara F."/>
            <person name="Munidasa M."/>
            <person name="Palculict T."/>
            <person name="Patil S."/>
            <person name="Pu L.-L."/>
            <person name="Saada N."/>
            <person name="Tang L."/>
            <person name="Weissenberger G."/>
            <person name="Zhu Y."/>
            <person name="Hemphill L."/>
            <person name="Shang Y."/>
            <person name="Youmans B."/>
            <person name="Ayvaz T."/>
            <person name="Ross M."/>
            <person name="Santibanez J."/>
            <person name="Aqrawi P."/>
            <person name="Gross S."/>
            <person name="Joshi V."/>
            <person name="Fowler G."/>
            <person name="Nazareth L."/>
            <person name="Reid J."/>
            <person name="Worley K."/>
            <person name="Petrosino J."/>
            <person name="Highlander S."/>
            <person name="Gibbs R."/>
        </authorList>
    </citation>
    <scope>NUCLEOTIDE SEQUENCE [LARGE SCALE GENOMIC DNA]</scope>
    <source>
        <strain evidence="6 7">ATCC 6249</strain>
    </source>
</reference>
<dbReference type="EC" id="3.1.1.-" evidence="5"/>
<dbReference type="GO" id="GO:0106026">
    <property type="term" value="F:Gly-tRNA(Ala) deacylase activity"/>
    <property type="evidence" value="ECO:0007669"/>
    <property type="project" value="UniProtKB-UniRule"/>
</dbReference>
<evidence type="ECO:0000256" key="4">
    <source>
        <dbReference type="ARBA" id="ARBA00022884"/>
    </source>
</evidence>
<sequence length="153" mass="16881">MNRKALMKIIIQRVKKAQVSIEGQVQGKINQGLLLLVGVGPEDQEEDLDYAVRKLVNMRIFSDAEGKMNLSVKDIGGEILSISQFTLFADTKKGNRPAFTGAAKPDRASDFYDAFNQKLVQEVPVQTGIFGADMQVELVNDGPVTIILDTKNR</sequence>
<comment type="domain">
    <text evidence="5">A Gly-cisPro motif from one monomer fits into the active site of the other monomer to allow specific chiral rejection of L-amino acids.</text>
</comment>
<keyword evidence="3 5" id="KW-0378">Hydrolase</keyword>
<dbReference type="GO" id="GO:0000049">
    <property type="term" value="F:tRNA binding"/>
    <property type="evidence" value="ECO:0007669"/>
    <property type="project" value="UniProtKB-UniRule"/>
</dbReference>
<dbReference type="EC" id="3.1.1.96" evidence="5"/>
<dbReference type="GO" id="GO:0019478">
    <property type="term" value="P:D-amino acid catabolic process"/>
    <property type="evidence" value="ECO:0007669"/>
    <property type="project" value="UniProtKB-UniRule"/>
</dbReference>
<dbReference type="HAMAP" id="MF_00518">
    <property type="entry name" value="Deacylase_Dtd"/>
    <property type="match status" value="1"/>
</dbReference>
<comment type="subcellular location">
    <subcellularLocation>
        <location evidence="5">Cytoplasm</location>
    </subcellularLocation>
</comment>
<name>E0PPX5_STRMT</name>
<dbReference type="NCBIfam" id="TIGR00256">
    <property type="entry name" value="D-aminoacyl-tRNA deacylase"/>
    <property type="match status" value="1"/>
</dbReference>
<dbReference type="GO" id="GO:0005737">
    <property type="term" value="C:cytoplasm"/>
    <property type="evidence" value="ECO:0007669"/>
    <property type="project" value="UniProtKB-SubCell"/>
</dbReference>
<dbReference type="Gene3D" id="3.50.80.10">
    <property type="entry name" value="D-tyrosyl-tRNA(Tyr) deacylase"/>
    <property type="match status" value="1"/>
</dbReference>
<dbReference type="Proteomes" id="UP000003823">
    <property type="component" value="Unassembled WGS sequence"/>
</dbReference>
<evidence type="ECO:0000256" key="2">
    <source>
        <dbReference type="ARBA" id="ARBA00022555"/>
    </source>
</evidence>
<dbReference type="PANTHER" id="PTHR10472:SF5">
    <property type="entry name" value="D-AMINOACYL-TRNA DEACYLASE 1"/>
    <property type="match status" value="1"/>
</dbReference>
<evidence type="ECO:0000256" key="3">
    <source>
        <dbReference type="ARBA" id="ARBA00022801"/>
    </source>
</evidence>
<dbReference type="FunFam" id="3.50.80.10:FF:000001">
    <property type="entry name" value="D-aminoacyl-tRNA deacylase"/>
    <property type="match status" value="1"/>
</dbReference>
<comment type="caution">
    <text evidence="6">The sequence shown here is derived from an EMBL/GenBank/DDBJ whole genome shotgun (WGS) entry which is preliminary data.</text>
</comment>
<dbReference type="EMBL" id="AEEN01000011">
    <property type="protein sequence ID" value="EFM31939.1"/>
    <property type="molecule type" value="Genomic_DNA"/>
</dbReference>
<keyword evidence="5" id="KW-0963">Cytoplasm</keyword>
<keyword evidence="4 5" id="KW-0694">RNA-binding</keyword>
<comment type="catalytic activity">
    <reaction evidence="5">
        <text>a D-aminoacyl-tRNA + H2O = a tRNA + a D-alpha-amino acid + H(+)</text>
        <dbReference type="Rhea" id="RHEA:13953"/>
        <dbReference type="Rhea" id="RHEA-COMP:10123"/>
        <dbReference type="Rhea" id="RHEA-COMP:10124"/>
        <dbReference type="ChEBI" id="CHEBI:15377"/>
        <dbReference type="ChEBI" id="CHEBI:15378"/>
        <dbReference type="ChEBI" id="CHEBI:59871"/>
        <dbReference type="ChEBI" id="CHEBI:78442"/>
        <dbReference type="ChEBI" id="CHEBI:79333"/>
        <dbReference type="EC" id="3.1.1.96"/>
    </reaction>
</comment>
<dbReference type="GO" id="GO:0043908">
    <property type="term" value="F:Ser(Gly)-tRNA(Ala) hydrolase activity"/>
    <property type="evidence" value="ECO:0007669"/>
    <property type="project" value="UniProtKB-UniRule"/>
</dbReference>
<evidence type="ECO:0000256" key="1">
    <source>
        <dbReference type="ARBA" id="ARBA00009673"/>
    </source>
</evidence>
<dbReference type="HOGENOM" id="CLU_076901_1_0_9"/>
<dbReference type="Pfam" id="PF02580">
    <property type="entry name" value="Tyr_Deacylase"/>
    <property type="match status" value="1"/>
</dbReference>
<dbReference type="InterPro" id="IPR003732">
    <property type="entry name" value="Daa-tRNA_deacyls_DTD"/>
</dbReference>
<evidence type="ECO:0000256" key="5">
    <source>
        <dbReference type="HAMAP-Rule" id="MF_00518"/>
    </source>
</evidence>
<proteinExistence type="inferred from homology"/>
<comment type="subunit">
    <text evidence="5">Homodimer.</text>
</comment>
<dbReference type="InterPro" id="IPR023509">
    <property type="entry name" value="DTD-like_sf"/>
</dbReference>